<evidence type="ECO:0000256" key="1">
    <source>
        <dbReference type="ARBA" id="ARBA00004651"/>
    </source>
</evidence>
<keyword evidence="3" id="KW-1003">Cell membrane</keyword>
<feature type="domain" description="Major facilitator superfamily (MFS) profile" evidence="9">
    <location>
        <begin position="15"/>
        <end position="467"/>
    </location>
</feature>
<comment type="caution">
    <text evidence="10">The sequence shown here is derived from an EMBL/GenBank/DDBJ whole genome shotgun (WGS) entry which is preliminary data.</text>
</comment>
<dbReference type="SUPFAM" id="SSF103473">
    <property type="entry name" value="MFS general substrate transporter"/>
    <property type="match status" value="2"/>
</dbReference>
<keyword evidence="6 8" id="KW-0472">Membrane</keyword>
<comment type="subcellular location">
    <subcellularLocation>
        <location evidence="1">Cell membrane</location>
        <topology evidence="1">Multi-pass membrane protein</topology>
    </subcellularLocation>
</comment>
<dbReference type="InterPro" id="IPR011701">
    <property type="entry name" value="MFS"/>
</dbReference>
<feature type="transmembrane region" description="Helical" evidence="8">
    <location>
        <begin position="111"/>
        <end position="131"/>
    </location>
</feature>
<feature type="transmembrane region" description="Helical" evidence="8">
    <location>
        <begin position="336"/>
        <end position="362"/>
    </location>
</feature>
<evidence type="ECO:0000313" key="10">
    <source>
        <dbReference type="EMBL" id="RJL35873.1"/>
    </source>
</evidence>
<dbReference type="InterPro" id="IPR020846">
    <property type="entry name" value="MFS_dom"/>
</dbReference>
<dbReference type="CDD" id="cd17321">
    <property type="entry name" value="MFS_MMR_MDR_like"/>
    <property type="match status" value="1"/>
</dbReference>
<feature type="transmembrane region" description="Helical" evidence="8">
    <location>
        <begin position="303"/>
        <end position="324"/>
    </location>
</feature>
<dbReference type="PROSITE" id="PS50850">
    <property type="entry name" value="MFS"/>
    <property type="match status" value="1"/>
</dbReference>
<feature type="transmembrane region" description="Helical" evidence="8">
    <location>
        <begin position="204"/>
        <end position="223"/>
    </location>
</feature>
<keyword evidence="4 8" id="KW-0812">Transmembrane</keyword>
<evidence type="ECO:0000256" key="7">
    <source>
        <dbReference type="SAM" id="MobiDB-lite"/>
    </source>
</evidence>
<feature type="transmembrane region" description="Helical" evidence="8">
    <location>
        <begin position="12"/>
        <end position="37"/>
    </location>
</feature>
<organism evidence="10 11">
    <name type="scientific">Bailinhaonella thermotolerans</name>
    <dbReference type="NCBI Taxonomy" id="1070861"/>
    <lineage>
        <taxon>Bacteria</taxon>
        <taxon>Bacillati</taxon>
        <taxon>Actinomycetota</taxon>
        <taxon>Actinomycetes</taxon>
        <taxon>Streptosporangiales</taxon>
        <taxon>Streptosporangiaceae</taxon>
        <taxon>Bailinhaonella</taxon>
    </lineage>
</organism>
<feature type="transmembrane region" description="Helical" evidence="8">
    <location>
        <begin position="272"/>
        <end position="291"/>
    </location>
</feature>
<dbReference type="Pfam" id="PF07690">
    <property type="entry name" value="MFS_1"/>
    <property type="match status" value="1"/>
</dbReference>
<feature type="transmembrane region" description="Helical" evidence="8">
    <location>
        <begin position="49"/>
        <end position="69"/>
    </location>
</feature>
<dbReference type="Gene3D" id="1.20.1250.20">
    <property type="entry name" value="MFS general substrate transporter like domains"/>
    <property type="match status" value="1"/>
</dbReference>
<evidence type="ECO:0000256" key="3">
    <source>
        <dbReference type="ARBA" id="ARBA00022475"/>
    </source>
</evidence>
<feature type="transmembrane region" description="Helical" evidence="8">
    <location>
        <begin position="368"/>
        <end position="392"/>
    </location>
</feature>
<dbReference type="PANTHER" id="PTHR42718">
    <property type="entry name" value="MAJOR FACILITATOR SUPERFAMILY MULTIDRUG TRANSPORTER MFSC"/>
    <property type="match status" value="1"/>
</dbReference>
<evidence type="ECO:0000256" key="6">
    <source>
        <dbReference type="ARBA" id="ARBA00023136"/>
    </source>
</evidence>
<feature type="compositionally biased region" description="Pro residues" evidence="7">
    <location>
        <begin position="469"/>
        <end position="481"/>
    </location>
</feature>
<evidence type="ECO:0000256" key="8">
    <source>
        <dbReference type="SAM" id="Phobius"/>
    </source>
</evidence>
<dbReference type="Gene3D" id="1.20.1720.10">
    <property type="entry name" value="Multidrug resistance protein D"/>
    <property type="match status" value="1"/>
</dbReference>
<dbReference type="EMBL" id="QZEY01000001">
    <property type="protein sequence ID" value="RJL35873.1"/>
    <property type="molecule type" value="Genomic_DNA"/>
</dbReference>
<sequence>MTTSAPHRRAPGGVALALLGLGSLITALDFTIVYVALPDIAREVGFTSQTLQWVISAYAVLYGGFLLLGGRLADIIGRRRMFVAGMLLYGAGSVLGGLATEPAPLIGARVIQGVGGAVLFPATLSLVVTLFAEGPARNRAVTVWSVAGASGLSLGALLGGVLTSAFGWEAVFYVNVPLAVLGAAAAFAVLPADGARQRGRGFDLPGALVGTAGVTGLVFAIAQGPEWGWASPGVLGTAVVSLVLLAGFLAIEARSRNPLMPLRLFANRSLSSAAGIILIFGLTLQSIPYFLTLYFQDVLGYSALQTGLAFLAPTLAMTAGNLVSERLIPRFGTRPTLILSLVVAAAGTAGLAAGVLVGGSYLTVLAGIIGYGLGTGITFNTMWIAATTGVAPEEQGTASGISSTVLQAGTGAGLAVLVAVANAGTGGLTGQALKAATAGGLRDALLVIAAGALAGGLIALRLPGRPRRVPQPAPASAPAPAPAREKSPV</sequence>
<dbReference type="RefSeq" id="WP_119924846.1">
    <property type="nucleotide sequence ID" value="NZ_QZEY01000001.1"/>
</dbReference>
<keyword evidence="5 8" id="KW-1133">Transmembrane helix</keyword>
<feature type="transmembrane region" description="Helical" evidence="8">
    <location>
        <begin position="444"/>
        <end position="462"/>
    </location>
</feature>
<keyword evidence="11" id="KW-1185">Reference proteome</keyword>
<feature type="transmembrane region" description="Helical" evidence="8">
    <location>
        <begin position="172"/>
        <end position="192"/>
    </location>
</feature>
<dbReference type="GO" id="GO:0005886">
    <property type="term" value="C:plasma membrane"/>
    <property type="evidence" value="ECO:0007669"/>
    <property type="project" value="UniProtKB-SubCell"/>
</dbReference>
<feature type="transmembrane region" description="Helical" evidence="8">
    <location>
        <begin position="404"/>
        <end position="424"/>
    </location>
</feature>
<feature type="transmembrane region" description="Helical" evidence="8">
    <location>
        <begin position="143"/>
        <end position="166"/>
    </location>
</feature>
<accession>A0A3A4BBF4</accession>
<evidence type="ECO:0000313" key="11">
    <source>
        <dbReference type="Proteomes" id="UP000265768"/>
    </source>
</evidence>
<dbReference type="PROSITE" id="PS00216">
    <property type="entry name" value="SUGAR_TRANSPORT_1"/>
    <property type="match status" value="1"/>
</dbReference>
<evidence type="ECO:0000259" key="9">
    <source>
        <dbReference type="PROSITE" id="PS50850"/>
    </source>
</evidence>
<gene>
    <name evidence="10" type="ORF">D5H75_03630</name>
</gene>
<dbReference type="GO" id="GO:0022857">
    <property type="term" value="F:transmembrane transporter activity"/>
    <property type="evidence" value="ECO:0007669"/>
    <property type="project" value="InterPro"/>
</dbReference>
<evidence type="ECO:0000256" key="4">
    <source>
        <dbReference type="ARBA" id="ARBA00022692"/>
    </source>
</evidence>
<proteinExistence type="predicted"/>
<dbReference type="InterPro" id="IPR036259">
    <property type="entry name" value="MFS_trans_sf"/>
</dbReference>
<feature type="transmembrane region" description="Helical" evidence="8">
    <location>
        <begin position="81"/>
        <end position="99"/>
    </location>
</feature>
<feature type="transmembrane region" description="Helical" evidence="8">
    <location>
        <begin position="229"/>
        <end position="251"/>
    </location>
</feature>
<dbReference type="OrthoDB" id="7375466at2"/>
<dbReference type="Proteomes" id="UP000265768">
    <property type="component" value="Unassembled WGS sequence"/>
</dbReference>
<evidence type="ECO:0000256" key="2">
    <source>
        <dbReference type="ARBA" id="ARBA00022448"/>
    </source>
</evidence>
<name>A0A3A4BBF4_9ACTN</name>
<feature type="region of interest" description="Disordered" evidence="7">
    <location>
        <begin position="465"/>
        <end position="489"/>
    </location>
</feature>
<dbReference type="AlphaFoldDB" id="A0A3A4BBF4"/>
<reference evidence="10 11" key="1">
    <citation type="submission" date="2018-09" db="EMBL/GenBank/DDBJ databases">
        <title>YIM 75507 draft genome.</title>
        <authorList>
            <person name="Tang S."/>
            <person name="Feng Y."/>
        </authorList>
    </citation>
    <scope>NUCLEOTIDE SEQUENCE [LARGE SCALE GENOMIC DNA]</scope>
    <source>
        <strain evidence="10 11">YIM 75507</strain>
    </source>
</reference>
<dbReference type="InterPro" id="IPR005829">
    <property type="entry name" value="Sugar_transporter_CS"/>
</dbReference>
<keyword evidence="2" id="KW-0813">Transport</keyword>
<dbReference type="PANTHER" id="PTHR42718:SF46">
    <property type="entry name" value="BLR6921 PROTEIN"/>
    <property type="match status" value="1"/>
</dbReference>
<evidence type="ECO:0000256" key="5">
    <source>
        <dbReference type="ARBA" id="ARBA00022989"/>
    </source>
</evidence>
<protein>
    <submittedName>
        <fullName evidence="10">MFS transporter</fullName>
    </submittedName>
</protein>